<proteinExistence type="predicted"/>
<evidence type="ECO:0000313" key="1">
    <source>
        <dbReference type="EMBL" id="GEX36653.1"/>
    </source>
</evidence>
<reference evidence="1" key="1">
    <citation type="journal article" date="2019" name="Sci. Rep.">
        <title>Draft genome of Tanacetum cinerariifolium, the natural source of mosquito coil.</title>
        <authorList>
            <person name="Yamashiro T."/>
            <person name="Shiraishi A."/>
            <person name="Satake H."/>
            <person name="Nakayama K."/>
        </authorList>
    </citation>
    <scope>NUCLEOTIDE SEQUENCE</scope>
</reference>
<sequence>MNHIATQQAALDNALDPSEKRLKIERRNARIAFTKPQKEETYQDTLEALKLSPCYPAFQITVDVLEIYMHQFWNTIKKIRKTDGYNFKLDKKKCRVDTEEFRLERLRELRAQILWAMYNQMNVDYVALLWKDFMYQADNREISSARNEHMPYPRFTKGIIYHFISKYNTISMRNRINLYNFCDDTMLDWSRNSLMKDMYLNEVFGSILLVINEASIKKLNTFKEEYQV</sequence>
<protein>
    <submittedName>
        <fullName evidence="1">Uncharacterized protein</fullName>
    </submittedName>
</protein>
<gene>
    <name evidence="1" type="ORF">Tci_308628</name>
</gene>
<comment type="caution">
    <text evidence="1">The sequence shown here is derived from an EMBL/GenBank/DDBJ whole genome shotgun (WGS) entry which is preliminary data.</text>
</comment>
<dbReference type="AlphaFoldDB" id="A0A699H505"/>
<name>A0A699H505_TANCI</name>
<dbReference type="EMBL" id="BKCJ010104155">
    <property type="protein sequence ID" value="GEX36653.1"/>
    <property type="molecule type" value="Genomic_DNA"/>
</dbReference>
<accession>A0A699H505</accession>
<organism evidence="1">
    <name type="scientific">Tanacetum cinerariifolium</name>
    <name type="common">Dalmatian daisy</name>
    <name type="synonym">Chrysanthemum cinerariifolium</name>
    <dbReference type="NCBI Taxonomy" id="118510"/>
    <lineage>
        <taxon>Eukaryota</taxon>
        <taxon>Viridiplantae</taxon>
        <taxon>Streptophyta</taxon>
        <taxon>Embryophyta</taxon>
        <taxon>Tracheophyta</taxon>
        <taxon>Spermatophyta</taxon>
        <taxon>Magnoliopsida</taxon>
        <taxon>eudicotyledons</taxon>
        <taxon>Gunneridae</taxon>
        <taxon>Pentapetalae</taxon>
        <taxon>asterids</taxon>
        <taxon>campanulids</taxon>
        <taxon>Asterales</taxon>
        <taxon>Asteraceae</taxon>
        <taxon>Asteroideae</taxon>
        <taxon>Anthemideae</taxon>
        <taxon>Anthemidinae</taxon>
        <taxon>Tanacetum</taxon>
    </lineage>
</organism>